<feature type="transmembrane region" description="Helical" evidence="1">
    <location>
        <begin position="9"/>
        <end position="29"/>
    </location>
</feature>
<evidence type="ECO:0000313" key="3">
    <source>
        <dbReference type="Proteomes" id="UP000055024"/>
    </source>
</evidence>
<gene>
    <name evidence="2" type="ORF">T11_2463</name>
</gene>
<keyword evidence="1" id="KW-0472">Membrane</keyword>
<dbReference type="AlphaFoldDB" id="A0A0V1H8G7"/>
<reference evidence="2 3" key="1">
    <citation type="submission" date="2015-01" db="EMBL/GenBank/DDBJ databases">
        <title>Evolution of Trichinella species and genotypes.</title>
        <authorList>
            <person name="Korhonen P.K."/>
            <person name="Edoardo P."/>
            <person name="Giuseppe L.R."/>
            <person name="Gasser R.B."/>
        </authorList>
    </citation>
    <scope>NUCLEOTIDE SEQUENCE [LARGE SCALE GENOMIC DNA]</scope>
    <source>
        <strain evidence="2">ISS1029</strain>
    </source>
</reference>
<protein>
    <recommendedName>
        <fullName evidence="4">FLYWCH-type domain-containing protein</fullName>
    </recommendedName>
</protein>
<evidence type="ECO:0000313" key="2">
    <source>
        <dbReference type="EMBL" id="KRZ07070.1"/>
    </source>
</evidence>
<keyword evidence="3" id="KW-1185">Reference proteome</keyword>
<dbReference type="Proteomes" id="UP000055024">
    <property type="component" value="Unassembled WGS sequence"/>
</dbReference>
<accession>A0A0V1H8G7</accession>
<keyword evidence="1" id="KW-1133">Transmembrane helix</keyword>
<evidence type="ECO:0008006" key="4">
    <source>
        <dbReference type="Google" id="ProtNLM"/>
    </source>
</evidence>
<dbReference type="EMBL" id="JYDP01000108">
    <property type="protein sequence ID" value="KRZ07070.1"/>
    <property type="molecule type" value="Genomic_DNA"/>
</dbReference>
<organism evidence="2 3">
    <name type="scientific">Trichinella zimbabwensis</name>
    <dbReference type="NCBI Taxonomy" id="268475"/>
    <lineage>
        <taxon>Eukaryota</taxon>
        <taxon>Metazoa</taxon>
        <taxon>Ecdysozoa</taxon>
        <taxon>Nematoda</taxon>
        <taxon>Enoplea</taxon>
        <taxon>Dorylaimia</taxon>
        <taxon>Trichinellida</taxon>
        <taxon>Trichinellidae</taxon>
        <taxon>Trichinella</taxon>
    </lineage>
</organism>
<dbReference type="OrthoDB" id="7485060at2759"/>
<proteinExistence type="predicted"/>
<evidence type="ECO:0000256" key="1">
    <source>
        <dbReference type="SAM" id="Phobius"/>
    </source>
</evidence>
<keyword evidence="1" id="KW-0812">Transmembrane</keyword>
<comment type="caution">
    <text evidence="2">The sequence shown here is derived from an EMBL/GenBank/DDBJ whole genome shotgun (WGS) entry which is preliminary data.</text>
</comment>
<name>A0A0V1H8G7_9BILA</name>
<feature type="transmembrane region" description="Helical" evidence="1">
    <location>
        <begin position="35"/>
        <end position="57"/>
    </location>
</feature>
<sequence length="137" mass="15752">MEFKIPKFISIWSCVWFLCFAFQSFPNYFPFCSLLSLWLTSLNFVLSPNCCGGMFLVHEGRAYKLKRAGRKKYWRCSKVCARCTFLPSGEVYPLSCSSTACALPKYDHCYLSSSASMKHKLVFHLPLKLSILLFTTL</sequence>